<dbReference type="OrthoDB" id="9780942at2"/>
<dbReference type="GO" id="GO:0016887">
    <property type="term" value="F:ATP hydrolysis activity"/>
    <property type="evidence" value="ECO:0007669"/>
    <property type="project" value="InterPro"/>
</dbReference>
<dbReference type="AlphaFoldDB" id="A0A4R6TWL4"/>
<dbReference type="PANTHER" id="PTHR42734:SF9">
    <property type="entry name" value="ZINC IMPORT ATP-BINDING PROTEIN ZNUC"/>
    <property type="match status" value="1"/>
</dbReference>
<keyword evidence="8" id="KW-0406">Ion transport</keyword>
<evidence type="ECO:0000256" key="8">
    <source>
        <dbReference type="ARBA" id="ARBA00023065"/>
    </source>
</evidence>
<evidence type="ECO:0000256" key="4">
    <source>
        <dbReference type="ARBA" id="ARBA00022833"/>
    </source>
</evidence>
<dbReference type="PROSITE" id="PS50893">
    <property type="entry name" value="ABC_TRANSPORTER_2"/>
    <property type="match status" value="1"/>
</dbReference>
<dbReference type="InterPro" id="IPR027417">
    <property type="entry name" value="P-loop_NTPase"/>
</dbReference>
<keyword evidence="4" id="KW-0862">Zinc</keyword>
<keyword evidence="1" id="KW-0813">Transport</keyword>
<dbReference type="GO" id="GO:0010043">
    <property type="term" value="P:response to zinc ion"/>
    <property type="evidence" value="ECO:0007669"/>
    <property type="project" value="TreeGrafter"/>
</dbReference>
<dbReference type="InterPro" id="IPR003593">
    <property type="entry name" value="AAA+_ATPase"/>
</dbReference>
<evidence type="ECO:0000256" key="3">
    <source>
        <dbReference type="ARBA" id="ARBA00022741"/>
    </source>
</evidence>
<evidence type="ECO:0000313" key="12">
    <source>
        <dbReference type="Proteomes" id="UP000294575"/>
    </source>
</evidence>
<evidence type="ECO:0000313" key="11">
    <source>
        <dbReference type="EMBL" id="TDQ38250.1"/>
    </source>
</evidence>
<keyword evidence="6" id="KW-0864">Zinc transport</keyword>
<evidence type="ECO:0000256" key="2">
    <source>
        <dbReference type="ARBA" id="ARBA00022475"/>
    </source>
</evidence>
<evidence type="ECO:0000256" key="7">
    <source>
        <dbReference type="ARBA" id="ARBA00022967"/>
    </source>
</evidence>
<feature type="domain" description="ABC transporter" evidence="10">
    <location>
        <begin position="6"/>
        <end position="221"/>
    </location>
</feature>
<dbReference type="InterPro" id="IPR017871">
    <property type="entry name" value="ABC_transporter-like_CS"/>
</dbReference>
<evidence type="ECO:0000256" key="1">
    <source>
        <dbReference type="ARBA" id="ARBA00022448"/>
    </source>
</evidence>
<dbReference type="PROSITE" id="PS00211">
    <property type="entry name" value="ABC_TRANSPORTER_1"/>
    <property type="match status" value="1"/>
</dbReference>
<reference evidence="11 12" key="1">
    <citation type="submission" date="2019-03" db="EMBL/GenBank/DDBJ databases">
        <title>Genomic Encyclopedia of Type Strains, Phase IV (KMG-IV): sequencing the most valuable type-strain genomes for metagenomic binning, comparative biology and taxonomic classification.</title>
        <authorList>
            <person name="Goeker M."/>
        </authorList>
    </citation>
    <scope>NUCLEOTIDE SEQUENCE [LARGE SCALE GENOMIC DNA]</scope>
    <source>
        <strain evidence="11 12">DSM 28679</strain>
    </source>
</reference>
<keyword evidence="9" id="KW-0472">Membrane</keyword>
<dbReference type="Gene3D" id="3.40.50.300">
    <property type="entry name" value="P-loop containing nucleotide triphosphate hydrolases"/>
    <property type="match status" value="1"/>
</dbReference>
<dbReference type="NCBIfam" id="NF007090">
    <property type="entry name" value="PRK09544.1"/>
    <property type="match status" value="1"/>
</dbReference>
<evidence type="ECO:0000256" key="6">
    <source>
        <dbReference type="ARBA" id="ARBA00022906"/>
    </source>
</evidence>
<name>A0A4R6TWL4_9GAMM</name>
<dbReference type="InterPro" id="IPR003439">
    <property type="entry name" value="ABC_transporter-like_ATP-bd"/>
</dbReference>
<comment type="caution">
    <text evidence="11">The sequence shown here is derived from an EMBL/GenBank/DDBJ whole genome shotgun (WGS) entry which is preliminary data.</text>
</comment>
<organism evidence="11 12">
    <name type="scientific">Thiopseudomonas denitrificans</name>
    <dbReference type="NCBI Taxonomy" id="1501432"/>
    <lineage>
        <taxon>Bacteria</taxon>
        <taxon>Pseudomonadati</taxon>
        <taxon>Pseudomonadota</taxon>
        <taxon>Gammaproteobacteria</taxon>
        <taxon>Pseudomonadales</taxon>
        <taxon>Pseudomonadaceae</taxon>
        <taxon>Thiopseudomonas</taxon>
    </lineage>
</organism>
<proteinExistence type="predicted"/>
<dbReference type="EMBL" id="SNYK01000005">
    <property type="protein sequence ID" value="TDQ38250.1"/>
    <property type="molecule type" value="Genomic_DNA"/>
</dbReference>
<keyword evidence="5 11" id="KW-0067">ATP-binding</keyword>
<accession>A0A4R6TWL4</accession>
<dbReference type="RefSeq" id="WP_101497311.1">
    <property type="nucleotide sequence ID" value="NZ_LNJZ01000008.1"/>
</dbReference>
<dbReference type="PANTHER" id="PTHR42734">
    <property type="entry name" value="METAL TRANSPORT SYSTEM ATP-BINDING PROTEIN TM_0124-RELATED"/>
    <property type="match status" value="1"/>
</dbReference>
<evidence type="ECO:0000256" key="5">
    <source>
        <dbReference type="ARBA" id="ARBA00022840"/>
    </source>
</evidence>
<dbReference type="FunFam" id="3.40.50.300:FF:000392">
    <property type="entry name" value="Zinc import ATP-binding protein ZnuC"/>
    <property type="match status" value="1"/>
</dbReference>
<keyword evidence="3" id="KW-0547">Nucleotide-binding</keyword>
<dbReference type="SUPFAM" id="SSF52540">
    <property type="entry name" value="P-loop containing nucleoside triphosphate hydrolases"/>
    <property type="match status" value="1"/>
</dbReference>
<dbReference type="GO" id="GO:0006829">
    <property type="term" value="P:zinc ion transport"/>
    <property type="evidence" value="ECO:0007669"/>
    <property type="project" value="UniProtKB-KW"/>
</dbReference>
<keyword evidence="2" id="KW-1003">Cell membrane</keyword>
<dbReference type="GO" id="GO:0005524">
    <property type="term" value="F:ATP binding"/>
    <property type="evidence" value="ECO:0007669"/>
    <property type="project" value="UniProtKB-KW"/>
</dbReference>
<gene>
    <name evidence="11" type="ORF">DFQ45_105161</name>
</gene>
<dbReference type="Pfam" id="PF00005">
    <property type="entry name" value="ABC_tran"/>
    <property type="match status" value="1"/>
</dbReference>
<keyword evidence="12" id="KW-1185">Reference proteome</keyword>
<keyword evidence="7" id="KW-1278">Translocase</keyword>
<dbReference type="SMART" id="SM00382">
    <property type="entry name" value="AAA"/>
    <property type="match status" value="1"/>
</dbReference>
<evidence type="ECO:0000259" key="10">
    <source>
        <dbReference type="PROSITE" id="PS50893"/>
    </source>
</evidence>
<protein>
    <submittedName>
        <fullName evidence="11">Zinc transport system ATP-binding protein</fullName>
    </submittedName>
</protein>
<dbReference type="Proteomes" id="UP000294575">
    <property type="component" value="Unassembled WGS sequence"/>
</dbReference>
<dbReference type="InterPro" id="IPR050153">
    <property type="entry name" value="Metal_Ion_Import_ABC"/>
</dbReference>
<evidence type="ECO:0000256" key="9">
    <source>
        <dbReference type="ARBA" id="ARBA00023136"/>
    </source>
</evidence>
<sequence length="259" mass="28504">MSQPLIRLEHGCVSFAGQPALEDVSLELQQGEIVTLVGPNGSGKTTLVRVLLGLLPLDSGTLWRTPRLRIGYMPQKLAVHATLPLTVKRFLQLVPGVKAAEIKTALQETGALKVYHSPLQRISGGELQRVLLARALLRKPQLLVLDEPVQGVDVNGQLELYNLIGRLRERYGCGVLMVSHDLHLVMRATDRVLCLNRHLCCSGQPEQVSHHPAFVALFGDQAARDLAVYHHAHDHQHDLHGCVLDDSKPHDHGPDCTHA</sequence>